<feature type="compositionally biased region" description="Basic and acidic residues" evidence="2">
    <location>
        <begin position="4242"/>
        <end position="4275"/>
    </location>
</feature>
<dbReference type="Proteomes" id="UP000007494">
    <property type="component" value="Chromosome V"/>
</dbReference>
<feature type="compositionally biased region" description="Basic and acidic residues" evidence="2">
    <location>
        <begin position="5505"/>
        <end position="5524"/>
    </location>
</feature>
<feature type="region of interest" description="Disordered" evidence="2">
    <location>
        <begin position="1459"/>
        <end position="1523"/>
    </location>
</feature>
<feature type="compositionally biased region" description="Polar residues" evidence="2">
    <location>
        <begin position="587"/>
        <end position="603"/>
    </location>
</feature>
<feature type="compositionally biased region" description="Acidic residues" evidence="2">
    <location>
        <begin position="1883"/>
        <end position="1896"/>
    </location>
</feature>
<feature type="region of interest" description="Disordered" evidence="2">
    <location>
        <begin position="6369"/>
        <end position="6402"/>
    </location>
</feature>
<feature type="compositionally biased region" description="Basic and acidic residues" evidence="2">
    <location>
        <begin position="1900"/>
        <end position="1917"/>
    </location>
</feature>
<feature type="coiled-coil region" evidence="1">
    <location>
        <begin position="2031"/>
        <end position="2162"/>
    </location>
</feature>
<evidence type="ECO:0000256" key="1">
    <source>
        <dbReference type="SAM" id="Coils"/>
    </source>
</evidence>
<feature type="compositionally biased region" description="Low complexity" evidence="2">
    <location>
        <begin position="699"/>
        <end position="709"/>
    </location>
</feature>
<feature type="region of interest" description="Disordered" evidence="2">
    <location>
        <begin position="4498"/>
        <end position="4521"/>
    </location>
</feature>
<dbReference type="GO" id="GO:0005200">
    <property type="term" value="F:structural constituent of cytoskeleton"/>
    <property type="evidence" value="ECO:0007669"/>
    <property type="project" value="TreeGrafter"/>
</dbReference>
<feature type="region of interest" description="Disordered" evidence="2">
    <location>
        <begin position="516"/>
        <end position="544"/>
    </location>
</feature>
<feature type="compositionally biased region" description="Basic and acidic residues" evidence="2">
    <location>
        <begin position="4148"/>
        <end position="4167"/>
    </location>
</feature>
<sequence length="6687" mass="761220">MEIPFHPMRAPVRATVTALSSPSLVPPSAYFHPGGSQGHRGPVPPPSGVPDSNAEGTRLTFPTENATYAQLAGSACRGAHDRPRQLRGRSRPASASGEGRGTVLRSAAFPRANSYTPQAPSRTVSQPATQQGASLISKPAVSGNLSRRCVACSGGNQDGLPSDASRRGAATSAVSHRPASVSPERAIASPAPKSVAFWGAVEAGASVCTLPESNVVDVGPAAPSFQHDFTCGIERTMLPHLALPNSDISARAFSPGREKTGQEETAPGRPWEAQEAVRNRGTGAKDHFVSPQKWRVRDEQTTRPRQASVRTASAPWSVSTAGRGTSLASSASDFQTPSQVLLPPPSSPVPSPGTACTTPEEDALRALQRQQQHDLFEALLHSRQARLSAPVPAWTDARFPQPRDEEMRPPGSTFSPEAGPRWEDPGPAASGASRGHELEGEFRKTEGTVYAQTPAMAFDVAADHVVFYQRQAELFRAKYEDAERRCAEKDAALHERELKIQFLQAQVAGLTHQVETLQRPGGAEETSVAEKPQPRHAGAGGEEAEGAVVVSKAFHEAQLALAREETKKLREKIAALQQDVRPARAGPTQQPSAGSPPSLQVDQTPPAKTGTEQRDGEASELPERRREDELRQELSERSRELTEKLQAAHAANEALREELLQARQQISLLLASPAPCAVSPSQAATGPPGYSPTHVSSRPLGAPGASAEPPGEPAGPDVSPTLRFSGPHADRALGDSSRRAASLTNLPSAEGRNLLAESSLGEDDLLFSRASSSTRGGRPPHDLALRRELAVRKRLNAQRRQRCVELEQQVHILTSSLDVAREKARVAESVGLSLSQQLHRQTEEARVLQHRSEEAGKLLRAAQARLEVGERFMAALRKQRGEYKALHEHHTECLEENRLLRASLERLETERLDLLEKTEKARTEFLALLAEKGRCEKRAQDAVSKLAQLQRQQEKGTQALEAHVRDLEDRLAKKEEQVRSLRGELEAAVVRAEAAEREYSRLRSGGALTASARDPKAGAVPAFASDDASTVAASEDPSKAAVQEAQLSLVLLLAEAAQASLRESVARENKLSSDVADLERQLDRALATVDAATEETEAFFADHEAAGALYIQPAYTAGETLFWTSQQLLDVLQNRANWADLARGLEQRELELEARLLYAHQQNDGLHDEFLALMEREAGEAEEEALENKELFEAESAEQSLHGASWRLRSLALDQKMEERAAFPKLLERETSRVSAAQEDNWRLERRVEELVAEGEALAAAHAERTAERDAVASELSDLKVTVRDLVNRLQTAEANARLLERERESASHVFLAPAESVSVPAPSREGESDVAAQLERLIRERDALQEMCAELAQRLEAMTNGMERQHQEWEAEREAHQRSLASRGHSADPSDERLGKENRELHARWKKALADCESLAQQKAELETRLQDLSENCAAAEAACRDLETKWKTEQTWRLAEKRERRRVGRRGGRSQDDARSSRDAPSLGSSLSSSLSLFGDEESDRPPRRASVDSPGETREANLRRELEATAEKKREAEEICKELGNQLVVLTGLLEAAATEKEELVAALRGADAVARGESEGLSDGEALAEKLRAREDEVAELGRALLVEKEAKAQLEEQLAEAKAREARQQTEEARQREEMRQAEREEEARRAEREEEARRAEIEEEARRAEIEEEARRAQIEEKARLAADLAATEAELLATREKVRECEAALAALEEDRKAAETSRVEERDAGLRREIEKEETLKMSEEEVQHLRGEVAVNREEMESLRERLDRQATTQAAHARLEEEIEELRRVVNFQEIENKKLLETVREWEEKEDEHQAAMKEFEGSYVALQREAFDARAQLHRMIRVVEEHKARRLRVLQERKRRGTGSEGQEERNETGEDGDQEAPVEETGSEATPRREETEATPRREETEATPRGVETEATPAREAAVSAEELQAAEDYEILVGRVEELEHAQAELEEQRRTLTKHLYQTTEKLQEQCRTSSELRARCEELADALEMARTSQPDEETGCVRGASGAATAGNEDCAEALQQRLAIAEQELETLRAEKARLLTLHEEALRHEQAFEAELAKARKAAEDAAEVHISEIQEFYENLQAKMEHEHAEAENALITETQKLRSEVERLEARTREDLEKAREAKGELERLHEDALRRREAAHEEALGKARQEAEAAAEMRISEMQDFYQKLQEHMTQSHAQGKSEFVARIAFLEAEVVRLESELADLRDPLAAKERAAEPGSLHLEVKELETVAGEPEARTPRAAREGEEEGCSSEGLGDAVGAFEDLAVSSLEQPSACSLSSSFSSVQEFPAELPGTPGEETLAANLRREVEQLQSQCRAFTGRVAALEKAAEDSREVLSKTEEEKRDVEERLRQTVARVKDQADRLARVAQQCSVKDQEIQEAQRRETQLCRQIEEQEEKQREQNARLLQLNEERHEALLAKNAAEQRLLLHREQLAGEERRRQSAEAHAAELLERLEAVQRKLLDCEDEKVQLALSEARRREELERLCSERERERERERQADREREEKQQRRVENLERAKQEKEERVGELLQRLEDQEEQKKTVERQQAHLRRELAEQKAKLDAREKELQEQKAGHEAARKEYAASLERQEARHQQFLHARLEEERMRAEEDVRTLQTLLQEKREEQKTMEENFRRQLERQVQAARELDASLQECENEEEEREERHRATARQLQTLVERYNAALEELTAVVGERDKLREKLAELQGEVAEIRRETRDLQAAHLEKEERERQQWEAAESLRGELEKKVERLTEEREREAKEAEAWRDRVLERETRDRDELERMQREVDAARAQEAKERARERQEWEERWREQQEAVAEKASQLQSCEERLAQVEEEARRREEASQRREEEREKEREKRVREYEGELHELHLRLHQRRIQEEERLHDIREKQREMEHELFAMQQKLQVEQRHREEAEAAAAAAARARVLCEGLLADERGAVENAREEQRALAEQVKRLEKENEEKTRLLRDQHLEFSQQLASTTEQSEAKKARVRENENALREELQSMQEQLHQEKREVAKLRKELVDTTEARADAIERQGEAEKARDEVSQQVARLHAEVDDLERSLHSVQAQLAEAQEQVEAERARGQAAEAAQARLESCLRELEAKARDERERGEAAQRAQEEALQAERERCEEEREARERSDEQRLRLLGDMERWAEEKQRMEEEVQEREAERERLEHELQGREEEICRLQEECRRRREETVGEIAATRTEQEVLRGELKRLHDRLEQGAAEVATLTKQLGDAESEKRLFQLQVDEHLQRLEQLCAEKSRAETELSHVQMQYQAERERHASQREFWEKLVNESQQRQQELRALVGARDASRQTAEAEWRGKTDSLQAALASVEEKVREREGFIASLQQQLADARDSMNRSCSAVTELQAKESRYEAKIAQLQEESGSIKRVLESALADCRRQAEEHEQMLRETLGETQNQAQSLQRQLELSRAELTGRERAWQSAEQQSREETSQLRSRCGALEAELRALETRAQGLEQENRSLQAREEATRQELEGVLQREAEMQRRFQQTWAEAHVSTEELLVQLQREEQKNRVDLRLAEQRVQEMQQVREREVMEWSRERTRLQAESEKRQRDAAELTKQLAEAQLAAALAKEEVCRAQDELAVLKVKDEALQRQFLTLASSSAGAALGPFPGGGRERGGDSVQERMEASLSSARALTERRCRALEAALKTASESRDRNAQHCASLRRELAELSREVQREKEEGEIKATELERAQRRIEKLLALQEETRAQASELHRRCREYQAKVAEMLEKQREEECGEAPCEAQRASAEGPSRRGTGDRQSPRDGDVRPSDEGASLHDSRGSALARQTVVFQKQTEMLQAVIEDLGRKLESQQEQQRLITHGHQVAGESEREAREREERLESRIRLLEQQCQDGEIEREALRAELQRAEVGCLDAQNQKEEAEKEVRRLQILSESLQRRLDKMEAEREGEASTKRSEREQEERERQLVEALQERDIQQRVQESYLERIRSAVDELKTALKQTRREKDSHAHRVLLLRQQIEEATALQRERDSAFQLLQREMEETRERHDKLETDLEAEKAKRQKVELQKEDVEATFVLDRAALEEECRALQSSLETLRGRLQVHEETKRLLEAEAKRWATQCQETQAALGEEREKGEQQEKARGEERLKLLGQLEDEREARSRLEQRVAVLEQERQREQEEREKDRERRREEVDQVKARMAESRTVWEDRCKDLNEDLVQVRSQWRETQVHLEKALRGEEEEARRRERAERERDAQARRAQTAEAALACLQAERSPGEGEGEGGRLSSRGGDEPGSSGETRNIQTASGKRGADEAGEDADLSPDRRAPALSTPRDTLLQEELSHLRKTLQTVTDSRDSLQSECLHLRQESQMSKGELDGARNRCLHLEEEMRTLSQELRDCRRALREADSEKVTQIEKLERLQSGLERTRREREETLDRVVALERELSRLQREKEESLLRLQTAEQERESLALSLAALRERERHARRDPGEDRETEGSARKAWQEEKAESLVYLETLERQLKATEASLARIREDRDRVQRARLAAEAKLAAVLESERNKARERDGEPQGASSLASSTREGRRVSAGAVAALESEVAHAQRMLEQARERTEALERELAASYKQRETDGERVSLLRAQVDAHRKTVEEAEATREKLMSRLEECSRQEAFATAALEAERKLNNRLKEQCLQMEKELEETGRRRLRSEADAAKVGARLREVENLLHKAREQFQVRSAQAERLRDELDRQEEEVLALKATRDEHQQVVESLEGQLQAAQAQLEEEEVRREKARALREKERELRETERALQETARQLEERKNAEAREKVALVREMHEAEREKRDLVTALEERDSRMEHLEAELQSTQRELAEARERSKREREMSTKEVVERTAQKDAESLRLRRDLERVDATLRAELAEREERLRTAERERAALELKKKESEEALARVQREVADLREALEDEHERLRSGAEERERAAARHHEEALRKQREAAEKVQGENESLKNALETQRSQLRALEKRSRQRDQERQGVDARISCLQQEVVRLQETHAAQVVKLREDAERLHGELEESEKRTASAQDLAVELEKRLAAADTRCRASEARVESSERALESLRRRDEQGRSQLARVRAILEGLLALPLLPPGASCSSFASRERQESEEGASASAAGGGGDSAREDDLLVLVEKLRQERRDAVGALREREEESRRRHAALAQDLEEERWQVKQLQDLLKEVEAARKEALEQETFQARELDRLRSALAKAAASSEERERAQVRLEETLAAERRRRQELGDELQRQRTAAGAHQRGREEALQLAEEWRARDQTLREKEAECVGLQEKLRRLRGEAAELREGKRSLERRGDRLSAQIRAAEEEKALLGQALAAAAKERRDLERRAQGSETRAADLQAECFDLRRQLEEVVEQQAVARSQSRAADEERQRLEETVAEIEGRAARAEEVVQRLESELEGLRGERQRLQEEIGRKDSAARDREQTVTAHEASLDRMHATDREGREKHRDPGSSAQLEQRLQRAAEERERLERALRAEVAESEKKHAGEREKLVQENLELNERVSYLQNRCGHLESDLAALQRTAESVQAALVEREKAARRDQETPQPVDLSEELESAIRARERLEREERRLKAQLDESRKALAVQERRHQDQEEALAALKSRVEEVQQTLRKREEELVVALARLTGKESELECAEKEIQDLQKAAQNVQERLDLLEETKRQLEAKNSSLQRQVDRQQRELSGLTEDIAATRGRPGEGEQSAGESREEGNEARERQRRRAREEELEEELRRLEEACKELQRDKRQQEVLLKGKTRELDEFRTSFEKEVRALQDDAARLQAMRESLEGQREDARQTVKQMEARIREANRENLLLQRALERAEEECSALKMRVEREQSAASVDSARERQRREGAGDVEARGAPGAEQEAERTQAVLLQRIESLEAKLQQAEIEEGGLKRELQGATRRAEELQHALEQGVEKFDELATRNEELKRKWAEDRRSWEARRRREVEEHQKESAQLREECMALEKENRVFQQELDRQAGDLKALHEKTLRLADRNAHLQAELATQQDAASAVAPLEKEISALQEELEMREEAARGVEADLEVYRLKNRELETEVATLWKQIAEERGEREQLESDNVMLASHQNPEQKLKYTEVLKRQLASERSARLRLQRDANRFRVEAFSLRPLLRLLAGETVGEDRWRDPGKGEGRDKKNTLQMSRAVPETSLASSLMLGASQNSAAAVLSASRRILRCSRPGLRQSRSVSVGRRAAAPAARALSLSARSEKQSVAVAVRGRVGDAFPVYRQLRVLHRSLSFVMNEFISLLALLQDVLKDEHLLERLLGILPVSSTFVVSPLPPPRGQQDLSHASRADAEDPPGLSLSQLDEERPPEMLEARRRYFFTLVCDVKQQLRGKLLTHPGQSPAALTALPALPSPSSLPPRERRRGAAEEAPRNDVSLASPLQRHRADPAVQGGSRRREQFEFPLATLEEGEADGQPGAALPASLSLSPLSETSFTLSSRENTTQRVPRESRGRGASLVSGSLSRASPRREDSENETRDDGERQSGGTAGKGRRAWDPRSSFSLSPSASPGNSRHFYDSLVDEKRAERSEPSPGRPSFLHGIAPPPRDLPSSAPERKEDDRRNLDVSKNSIAASLFSSFASVSSFFESRTGDS</sequence>
<feature type="region of interest" description="Disordered" evidence="2">
    <location>
        <begin position="4885"/>
        <end position="4904"/>
    </location>
</feature>
<feature type="region of interest" description="Disordered" evidence="2">
    <location>
        <begin position="4240"/>
        <end position="4353"/>
    </location>
</feature>
<feature type="coiled-coil region" evidence="1">
    <location>
        <begin position="5192"/>
        <end position="5251"/>
    </location>
</feature>
<feature type="coiled-coil region" evidence="1">
    <location>
        <begin position="2201"/>
        <end position="2228"/>
    </location>
</feature>
<dbReference type="InterPro" id="IPR006195">
    <property type="entry name" value="aa-tRNA-synth_II"/>
</dbReference>
<accession>F0VCZ1</accession>
<feature type="compositionally biased region" description="Basic and acidic residues" evidence="2">
    <location>
        <begin position="3809"/>
        <end position="3838"/>
    </location>
</feature>
<feature type="region of interest" description="Disordered" evidence="2">
    <location>
        <begin position="251"/>
        <end position="360"/>
    </location>
</feature>
<dbReference type="VEuPathDB" id="ToxoDB:NCLIV_012990"/>
<feature type="region of interest" description="Disordered" evidence="2">
    <location>
        <begin position="397"/>
        <end position="440"/>
    </location>
</feature>
<feature type="region of interest" description="Disordered" evidence="2">
    <location>
        <begin position="5294"/>
        <end position="5316"/>
    </location>
</feature>
<feature type="region of interest" description="Disordered" evidence="2">
    <location>
        <begin position="3868"/>
        <end position="3894"/>
    </location>
</feature>
<feature type="compositionally biased region" description="Basic and acidic residues" evidence="2">
    <location>
        <begin position="1471"/>
        <end position="1480"/>
    </location>
</feature>
<feature type="compositionally biased region" description="Low complexity" evidence="2">
    <location>
        <begin position="6592"/>
        <end position="6607"/>
    </location>
</feature>
<feature type="compositionally biased region" description="Basic and acidic residues" evidence="2">
    <location>
        <begin position="5294"/>
        <end position="5303"/>
    </location>
</feature>
<feature type="region of interest" description="Disordered" evidence="2">
    <location>
        <begin position="6432"/>
        <end position="6491"/>
    </location>
</feature>
<feature type="compositionally biased region" description="Basic and acidic residues" evidence="2">
    <location>
        <begin position="5915"/>
        <end position="5930"/>
    </location>
</feature>
<feature type="region of interest" description="Disordered" evidence="2">
    <location>
        <begin position="2577"/>
        <end position="2607"/>
    </location>
</feature>
<feature type="compositionally biased region" description="Pro residues" evidence="2">
    <location>
        <begin position="342"/>
        <end position="351"/>
    </location>
</feature>
<feature type="compositionally biased region" description="Polar residues" evidence="2">
    <location>
        <begin position="4315"/>
        <end position="4325"/>
    </location>
</feature>
<dbReference type="RefSeq" id="XP_003881539.1">
    <property type="nucleotide sequence ID" value="XM_003881490.1"/>
</dbReference>
<dbReference type="Gene3D" id="1.10.287.1490">
    <property type="match status" value="1"/>
</dbReference>
<feature type="compositionally biased region" description="Basic and acidic residues" evidence="2">
    <location>
        <begin position="3006"/>
        <end position="3017"/>
    </location>
</feature>
<feature type="compositionally biased region" description="Basic and acidic residues" evidence="2">
    <location>
        <begin position="5479"/>
        <end position="5498"/>
    </location>
</feature>
<feature type="region of interest" description="Disordered" evidence="2">
    <location>
        <begin position="5479"/>
        <end position="5542"/>
    </location>
</feature>
<feature type="compositionally biased region" description="Polar residues" evidence="2">
    <location>
        <begin position="113"/>
        <end position="134"/>
    </location>
</feature>
<evidence type="ECO:0000313" key="6">
    <source>
        <dbReference type="Proteomes" id="UP000007494"/>
    </source>
</evidence>
<feature type="region of interest" description="Disordered" evidence="2">
    <location>
        <begin position="578"/>
        <end position="645"/>
    </location>
</feature>
<feature type="coiled-coil region" evidence="1">
    <location>
        <begin position="1945"/>
        <end position="1975"/>
    </location>
</feature>
<feature type="region of interest" description="Disordered" evidence="2">
    <location>
        <begin position="2995"/>
        <end position="3017"/>
    </location>
</feature>
<feature type="coiled-coil region" evidence="1">
    <location>
        <begin position="3397"/>
        <end position="3630"/>
    </location>
</feature>
<feature type="region of interest" description="Disordered" evidence="2">
    <location>
        <begin position="3958"/>
        <end position="3983"/>
    </location>
</feature>
<feature type="region of interest" description="Disordered" evidence="2">
    <location>
        <begin position="1621"/>
        <end position="1674"/>
    </location>
</feature>
<keyword evidence="1" id="KW-0175">Coiled coil</keyword>
<feature type="compositionally biased region" description="Basic residues" evidence="2">
    <location>
        <begin position="1461"/>
        <end position="1470"/>
    </location>
</feature>
<gene>
    <name evidence="5" type="ORF">BN1204_012990</name>
    <name evidence="4" type="ORF">NCLIV_012990</name>
</gene>
<dbReference type="OrthoDB" id="332862at2759"/>
<feature type="region of interest" description="Disordered" evidence="2">
    <location>
        <begin position="4975"/>
        <end position="5017"/>
    </location>
</feature>
<feature type="compositionally biased region" description="Low complexity" evidence="2">
    <location>
        <begin position="4276"/>
        <end position="4292"/>
    </location>
</feature>
<feature type="coiled-coil region" evidence="1">
    <location>
        <begin position="890"/>
        <end position="998"/>
    </location>
</feature>
<feature type="compositionally biased region" description="Basic and acidic residues" evidence="2">
    <location>
        <begin position="2251"/>
        <end position="2265"/>
    </location>
</feature>
<proteinExistence type="predicted"/>
<feature type="compositionally biased region" description="Low complexity" evidence="2">
    <location>
        <begin position="1484"/>
        <end position="1495"/>
    </location>
</feature>
<feature type="region of interest" description="Disordered" evidence="2">
    <location>
        <begin position="4574"/>
        <end position="4599"/>
    </location>
</feature>
<feature type="compositionally biased region" description="Basic and acidic residues" evidence="2">
    <location>
        <begin position="5777"/>
        <end position="5787"/>
    </location>
</feature>
<feature type="coiled-coil region" evidence="1">
    <location>
        <begin position="1061"/>
        <end position="1095"/>
    </location>
</feature>
<feature type="coiled-coil region" evidence="1">
    <location>
        <begin position="3712"/>
        <end position="3788"/>
    </location>
</feature>
<feature type="compositionally biased region" description="Basic and acidic residues" evidence="2">
    <location>
        <begin position="1386"/>
        <end position="1396"/>
    </location>
</feature>
<dbReference type="PANTHER" id="PTHR47357">
    <property type="entry name" value="COP1-INTERACTIVE PROTEIN 1"/>
    <property type="match status" value="1"/>
</dbReference>
<dbReference type="EMBL" id="LN714479">
    <property type="protein sequence ID" value="CEL65456.1"/>
    <property type="molecule type" value="Genomic_DNA"/>
</dbReference>
<feature type="coiled-coil region" evidence="1">
    <location>
        <begin position="3242"/>
        <end position="3311"/>
    </location>
</feature>
<reference evidence="4" key="2">
    <citation type="submission" date="2011-03" db="EMBL/GenBank/DDBJ databases">
        <title>Comparative genomics and transcriptomics of Neospora caninum and Toxoplasma gondii.</title>
        <authorList>
            <person name="Reid A.J."/>
            <person name="Sohal A."/>
            <person name="Harris D."/>
            <person name="Quail M."/>
            <person name="Sanders M."/>
            <person name="Berriman M."/>
            <person name="Wastling J.M."/>
            <person name="Pain A."/>
        </authorList>
    </citation>
    <scope>NUCLEOTIDE SEQUENCE</scope>
    <source>
        <strain evidence="4">Liverpool</strain>
    </source>
</reference>
<feature type="region of interest" description="Disordered" evidence="2">
    <location>
        <begin position="155"/>
        <end position="188"/>
    </location>
</feature>
<feature type="compositionally biased region" description="Basic and acidic residues" evidence="2">
    <location>
        <begin position="5533"/>
        <end position="5542"/>
    </location>
</feature>
<reference evidence="4" key="1">
    <citation type="submission" date="2011-02" db="EMBL/GenBank/DDBJ databases">
        <authorList>
            <person name="Aslett M."/>
        </authorList>
    </citation>
    <scope>NUCLEOTIDE SEQUENCE</scope>
    <source>
        <strain evidence="4">Liverpool</strain>
    </source>
</reference>
<evidence type="ECO:0000313" key="5">
    <source>
        <dbReference type="EMBL" id="CEL65456.1"/>
    </source>
</evidence>
<dbReference type="EMBL" id="FR823386">
    <property type="protein sequence ID" value="CBZ51506.1"/>
    <property type="molecule type" value="Genomic_DNA"/>
</dbReference>
<feature type="compositionally biased region" description="Basic and acidic residues" evidence="2">
    <location>
        <begin position="728"/>
        <end position="738"/>
    </location>
</feature>
<dbReference type="PROSITE" id="PS50862">
    <property type="entry name" value="AA_TRNA_LIGASE_II"/>
    <property type="match status" value="1"/>
</dbReference>
<dbReference type="PANTHER" id="PTHR47357:SF1">
    <property type="entry name" value="SPINDLE POLE BODY COMPONENT 110"/>
    <property type="match status" value="1"/>
</dbReference>
<name>F0VCZ1_NEOCL</name>
<feature type="region of interest" description="Disordered" evidence="2">
    <location>
        <begin position="2852"/>
        <end position="2880"/>
    </location>
</feature>
<feature type="compositionally biased region" description="Basic and acidic residues" evidence="2">
    <location>
        <begin position="3052"/>
        <end position="3069"/>
    </location>
</feature>
<organism evidence="4 6">
    <name type="scientific">Neospora caninum (strain Liverpool)</name>
    <dbReference type="NCBI Taxonomy" id="572307"/>
    <lineage>
        <taxon>Eukaryota</taxon>
        <taxon>Sar</taxon>
        <taxon>Alveolata</taxon>
        <taxon>Apicomplexa</taxon>
        <taxon>Conoidasida</taxon>
        <taxon>Coccidia</taxon>
        <taxon>Eucoccidiorida</taxon>
        <taxon>Eimeriorina</taxon>
        <taxon>Sarcocystidae</taxon>
        <taxon>Neospora</taxon>
    </lineage>
</organism>
<feature type="region of interest" description="Disordered" evidence="2">
    <location>
        <begin position="2512"/>
        <end position="2540"/>
    </location>
</feature>
<reference evidence="5" key="4">
    <citation type="journal article" date="2015" name="PLoS ONE">
        <title>Comprehensive Evaluation of Toxoplasma gondii VEG and Neospora caninum LIV Genomes with Tachyzoite Stage Transcriptome and Proteome Defines Novel Transcript Features.</title>
        <authorList>
            <person name="Ramaprasad A."/>
            <person name="Mourier T."/>
            <person name="Naeem R."/>
            <person name="Malas T.B."/>
            <person name="Moussa E."/>
            <person name="Panigrahi A."/>
            <person name="Vermont S.J."/>
            <person name="Otto T.D."/>
            <person name="Wastling J."/>
            <person name="Pain A."/>
        </authorList>
    </citation>
    <scope>NUCLEOTIDE SEQUENCE</scope>
    <source>
        <strain evidence="5">Liverpool</strain>
    </source>
</reference>
<feature type="coiled-coil region" evidence="1">
    <location>
        <begin position="1413"/>
        <end position="1447"/>
    </location>
</feature>
<feature type="compositionally biased region" description="Basic and acidic residues" evidence="2">
    <location>
        <begin position="4975"/>
        <end position="5013"/>
    </location>
</feature>
<feature type="region of interest" description="Disordered" evidence="2">
    <location>
        <begin position="677"/>
        <end position="738"/>
    </location>
</feature>
<feature type="region of interest" description="Disordered" evidence="2">
    <location>
        <begin position="4190"/>
        <end position="4227"/>
    </location>
</feature>
<dbReference type="InParanoid" id="F0VCZ1"/>
<feature type="compositionally biased region" description="Low complexity" evidence="2">
    <location>
        <begin position="6436"/>
        <end position="6445"/>
    </location>
</feature>
<feature type="region of interest" description="Disordered" evidence="2">
    <location>
        <begin position="2765"/>
        <end position="2785"/>
    </location>
</feature>
<feature type="compositionally biased region" description="Basic and acidic residues" evidence="2">
    <location>
        <begin position="6648"/>
        <end position="6659"/>
    </location>
</feature>
<feature type="region of interest" description="Disordered" evidence="2">
    <location>
        <begin position="5157"/>
        <end position="5182"/>
    </location>
</feature>
<feature type="compositionally biased region" description="Basic and acidic residues" evidence="2">
    <location>
        <begin position="4574"/>
        <end position="4584"/>
    </location>
</feature>
<dbReference type="eggNOG" id="ENOG502S4PD">
    <property type="taxonomic scope" value="Eukaryota"/>
</dbReference>
<feature type="domain" description="Aminoacyl-transfer RNA synthetases class-II family profile" evidence="3">
    <location>
        <begin position="3562"/>
        <end position="6200"/>
    </location>
</feature>
<feature type="coiled-coil region" evidence="1">
    <location>
        <begin position="5064"/>
        <end position="5126"/>
    </location>
</feature>
<feature type="region of interest" description="Disordered" evidence="2">
    <location>
        <begin position="2251"/>
        <end position="2273"/>
    </location>
</feature>
<feature type="region of interest" description="Disordered" evidence="2">
    <location>
        <begin position="3052"/>
        <end position="3071"/>
    </location>
</feature>
<evidence type="ECO:0000259" key="3">
    <source>
        <dbReference type="PROSITE" id="PS50862"/>
    </source>
</evidence>
<feature type="region of interest" description="Disordered" evidence="2">
    <location>
        <begin position="6526"/>
        <end position="6659"/>
    </location>
</feature>
<feature type="region of interest" description="Disordered" evidence="2">
    <location>
        <begin position="5737"/>
        <end position="5799"/>
    </location>
</feature>
<dbReference type="GeneID" id="13443815"/>
<feature type="compositionally biased region" description="Basic and acidic residues" evidence="2">
    <location>
        <begin position="6609"/>
        <end position="6624"/>
    </location>
</feature>
<keyword evidence="6" id="KW-1185">Reference proteome</keyword>
<feature type="region of interest" description="Disordered" evidence="2">
    <location>
        <begin position="3129"/>
        <end position="3167"/>
    </location>
</feature>
<feature type="compositionally biased region" description="Basic and acidic residues" evidence="2">
    <location>
        <begin position="611"/>
        <end position="643"/>
    </location>
</feature>
<feature type="region of interest" description="Disordered" evidence="2">
    <location>
        <begin position="74"/>
        <end position="139"/>
    </location>
</feature>
<feature type="coiled-coil region" evidence="1">
    <location>
        <begin position="6088"/>
        <end position="6129"/>
    </location>
</feature>
<reference evidence="6" key="3">
    <citation type="journal article" date="2012" name="PLoS Pathog.">
        <title>Comparative genomics of the apicomplexan parasites Toxoplasma gondii and Neospora caninum: Coccidia differing in host range and transmission strategy.</title>
        <authorList>
            <person name="Reid A.J."/>
            <person name="Vermont S.J."/>
            <person name="Cotton J.A."/>
            <person name="Harris D."/>
            <person name="Hill-Cawthorne G.A."/>
            <person name="Konen-Waisman S."/>
            <person name="Latham S.M."/>
            <person name="Mourier T."/>
            <person name="Norton R."/>
            <person name="Quail M.A."/>
            <person name="Sanders M."/>
            <person name="Shanmugam D."/>
            <person name="Sohal A."/>
            <person name="Wasmuth J.D."/>
            <person name="Brunk B."/>
            <person name="Grigg M.E."/>
            <person name="Howard J.C."/>
            <person name="Parkinson J."/>
            <person name="Roos D.S."/>
            <person name="Trees A.J."/>
            <person name="Berriman M."/>
            <person name="Pain A."/>
            <person name="Wastling J.M."/>
        </authorList>
    </citation>
    <scope>NUCLEOTIDE SEQUENCE [LARGE SCALE GENOMIC DNA]</scope>
    <source>
        <strain evidence="6">Liverpool</strain>
    </source>
</reference>
<feature type="region of interest" description="Disordered" evidence="2">
    <location>
        <begin position="5903"/>
        <end position="5940"/>
    </location>
</feature>
<protein>
    <submittedName>
        <fullName evidence="5">Streptococcal surface antigen repeat-containing protein</fullName>
    </submittedName>
</protein>
<feature type="region of interest" description="Disordered" evidence="2">
    <location>
        <begin position="4146"/>
        <end position="4169"/>
    </location>
</feature>
<feature type="compositionally biased region" description="Basic and acidic residues" evidence="2">
    <location>
        <begin position="1364"/>
        <end position="1378"/>
    </location>
</feature>
<feature type="region of interest" description="Disordered" evidence="2">
    <location>
        <begin position="1362"/>
        <end position="1396"/>
    </location>
</feature>
<feature type="compositionally biased region" description="Polar residues" evidence="2">
    <location>
        <begin position="303"/>
        <end position="336"/>
    </location>
</feature>
<dbReference type="OMA" id="RCAPLQC"/>
<feature type="region of interest" description="Disordered" evidence="2">
    <location>
        <begin position="3788"/>
        <end position="3840"/>
    </location>
</feature>
<dbReference type="GO" id="GO:0005856">
    <property type="term" value="C:cytoskeleton"/>
    <property type="evidence" value="ECO:0007669"/>
    <property type="project" value="TreeGrafter"/>
</dbReference>
<feature type="region of interest" description="Disordered" evidence="2">
    <location>
        <begin position="1863"/>
        <end position="1937"/>
    </location>
</feature>
<feature type="compositionally biased region" description="Basic and acidic residues" evidence="2">
    <location>
        <begin position="275"/>
        <end position="288"/>
    </location>
</feature>
<feature type="compositionally biased region" description="Basic and acidic residues" evidence="2">
    <location>
        <begin position="6562"/>
        <end position="6577"/>
    </location>
</feature>
<evidence type="ECO:0000256" key="2">
    <source>
        <dbReference type="SAM" id="MobiDB-lite"/>
    </source>
</evidence>
<evidence type="ECO:0000313" key="4">
    <source>
        <dbReference type="EMBL" id="CBZ51506.1"/>
    </source>
</evidence>
<feature type="region of interest" description="Disordered" evidence="2">
    <location>
        <begin position="22"/>
        <end position="58"/>
    </location>
</feature>
<feature type="compositionally biased region" description="Polar residues" evidence="2">
    <location>
        <begin position="2995"/>
        <end position="3005"/>
    </location>
</feature>
<feature type="compositionally biased region" description="Basic and acidic residues" evidence="2">
    <location>
        <begin position="1502"/>
        <end position="1523"/>
    </location>
</feature>